<sequence length="95" mass="10582">MAQAPRRRRDPLPGPLLTYGSPLLRIFATALRSVRLGECFRIGDIGCSAHSQSWTIVIAALAPCPRIHRTRALPLQPMLEHYVTAIRLPRSLNSI</sequence>
<reference evidence="1 2" key="1">
    <citation type="submission" date="2014-09" db="EMBL/GenBank/DDBJ databases">
        <authorList>
            <person name="Regsiter A."/>
        </authorList>
    </citation>
    <scope>NUCLEOTIDE SEQUENCE [LARGE SCALE GENOMIC DNA]</scope>
</reference>
<evidence type="ECO:0000313" key="1">
    <source>
        <dbReference type="EMBL" id="CEG16839.1"/>
    </source>
</evidence>
<keyword evidence="2" id="KW-1185">Reference proteome</keyword>
<organism evidence="1 2">
    <name type="scientific">Xanthomonas citri pv. citri</name>
    <dbReference type="NCBI Taxonomy" id="611301"/>
    <lineage>
        <taxon>Bacteria</taxon>
        <taxon>Pseudomonadati</taxon>
        <taxon>Pseudomonadota</taxon>
        <taxon>Gammaproteobacteria</taxon>
        <taxon>Lysobacterales</taxon>
        <taxon>Lysobacteraceae</taxon>
        <taxon>Xanthomonas</taxon>
    </lineage>
</organism>
<proteinExistence type="predicted"/>
<dbReference type="Proteomes" id="UP000052230">
    <property type="component" value="Unassembled WGS sequence"/>
</dbReference>
<protein>
    <submittedName>
        <fullName evidence="1">Uncharacterized protein</fullName>
    </submittedName>
</protein>
<gene>
    <name evidence="1" type="ORF">XAC3562_470025</name>
</gene>
<dbReference type="AlphaFoldDB" id="A0A0U5FEP0"/>
<dbReference type="EMBL" id="CCXZ01000141">
    <property type="protein sequence ID" value="CEG16839.1"/>
    <property type="molecule type" value="Genomic_DNA"/>
</dbReference>
<evidence type="ECO:0000313" key="2">
    <source>
        <dbReference type="Proteomes" id="UP000052230"/>
    </source>
</evidence>
<accession>A0A0U5FEP0</accession>
<name>A0A0U5FEP0_XANCI</name>
<comment type="caution">
    <text evidence="1">The sequence shown here is derived from an EMBL/GenBank/DDBJ whole genome shotgun (WGS) entry which is preliminary data.</text>
</comment>